<comment type="caution">
    <text evidence="1">The sequence shown here is derived from an EMBL/GenBank/DDBJ whole genome shotgun (WGS) entry which is preliminary data.</text>
</comment>
<dbReference type="EMBL" id="JAMGBB010000001">
    <property type="protein sequence ID" value="MCL6740575.1"/>
    <property type="molecule type" value="Genomic_DNA"/>
</dbReference>
<proteinExistence type="predicted"/>
<sequence length="67" mass="7500">MARFNLFMIGGMPVRSIEMQAADIGELYELLGSSRFVEGEIVEENDFGVIRRALFSTARIQMAVEAD</sequence>
<dbReference type="Proteomes" id="UP001165383">
    <property type="component" value="Unassembled WGS sequence"/>
</dbReference>
<reference evidence="1" key="1">
    <citation type="submission" date="2022-05" db="EMBL/GenBank/DDBJ databases">
        <authorList>
            <person name="Jo J.-H."/>
            <person name="Im W.-T."/>
        </authorList>
    </citation>
    <scope>NUCLEOTIDE SEQUENCE</scope>
    <source>
        <strain evidence="1">RB56-2</strain>
    </source>
</reference>
<keyword evidence="2" id="KW-1185">Reference proteome</keyword>
<protein>
    <submittedName>
        <fullName evidence="1">Uncharacterized protein</fullName>
    </submittedName>
</protein>
<evidence type="ECO:0000313" key="1">
    <source>
        <dbReference type="EMBL" id="MCL6740575.1"/>
    </source>
</evidence>
<dbReference type="RefSeq" id="WP_249915000.1">
    <property type="nucleotide sequence ID" value="NZ_JAMGBB010000001.1"/>
</dbReference>
<gene>
    <name evidence="1" type="ORF">LZ518_05445</name>
</gene>
<accession>A0ABT0S832</accession>
<evidence type="ECO:0000313" key="2">
    <source>
        <dbReference type="Proteomes" id="UP001165383"/>
    </source>
</evidence>
<organism evidence="1 2">
    <name type="scientific">Sphingomonas brevis</name>
    <dbReference type="NCBI Taxonomy" id="2908206"/>
    <lineage>
        <taxon>Bacteria</taxon>
        <taxon>Pseudomonadati</taxon>
        <taxon>Pseudomonadota</taxon>
        <taxon>Alphaproteobacteria</taxon>
        <taxon>Sphingomonadales</taxon>
        <taxon>Sphingomonadaceae</taxon>
        <taxon>Sphingomonas</taxon>
    </lineage>
</organism>
<name>A0ABT0S832_9SPHN</name>